<feature type="signal peptide" evidence="2">
    <location>
        <begin position="1"/>
        <end position="20"/>
    </location>
</feature>
<gene>
    <name evidence="3" type="ORF">DICVIV_12260</name>
</gene>
<feature type="compositionally biased region" description="Polar residues" evidence="1">
    <location>
        <begin position="102"/>
        <end position="119"/>
    </location>
</feature>
<organism evidence="3 4">
    <name type="scientific">Dictyocaulus viviparus</name>
    <name type="common">Bovine lungworm</name>
    <dbReference type="NCBI Taxonomy" id="29172"/>
    <lineage>
        <taxon>Eukaryota</taxon>
        <taxon>Metazoa</taxon>
        <taxon>Ecdysozoa</taxon>
        <taxon>Nematoda</taxon>
        <taxon>Chromadorea</taxon>
        <taxon>Rhabditida</taxon>
        <taxon>Rhabditina</taxon>
        <taxon>Rhabditomorpha</taxon>
        <taxon>Strongyloidea</taxon>
        <taxon>Metastrongylidae</taxon>
        <taxon>Dictyocaulus</taxon>
    </lineage>
</organism>
<evidence type="ECO:0000313" key="4">
    <source>
        <dbReference type="Proteomes" id="UP000053766"/>
    </source>
</evidence>
<accession>A0A0D8XB10</accession>
<dbReference type="OrthoDB" id="10562486at2759"/>
<protein>
    <submittedName>
        <fullName evidence="3">Uncharacterized protein</fullName>
    </submittedName>
</protein>
<sequence>MDWMFVKICFITFFIVVSSAINEDVTDDGGHLWTQENDHTANSEDFLRQNFTEELRASHPIEVVFQGDEFETNSTSEFTTDEPKVTIRLPLSLEDDEDFDNISVNSEDTPNAQVQTTNSKEFDDIATTTTATASDDTTSLVDNILEDEVISSTSSPQQSIFSTTVIDVSSSTTYSKRPKINDGEVGEINRIAKKIVNLFAPKKLKRKRKLNLEQVLMKVKGNRRLISHDVEPMGDDIPIPFGWKLIQI</sequence>
<reference evidence="3 4" key="1">
    <citation type="submission" date="2013-11" db="EMBL/GenBank/DDBJ databases">
        <title>Draft genome of the bovine lungworm Dictyocaulus viviparus.</title>
        <authorList>
            <person name="Mitreva M."/>
        </authorList>
    </citation>
    <scope>NUCLEOTIDE SEQUENCE [LARGE SCALE GENOMIC DNA]</scope>
    <source>
        <strain evidence="3 4">HannoverDv2000</strain>
    </source>
</reference>
<feature type="region of interest" description="Disordered" evidence="1">
    <location>
        <begin position="100"/>
        <end position="119"/>
    </location>
</feature>
<evidence type="ECO:0000256" key="1">
    <source>
        <dbReference type="SAM" id="MobiDB-lite"/>
    </source>
</evidence>
<evidence type="ECO:0000256" key="2">
    <source>
        <dbReference type="SAM" id="SignalP"/>
    </source>
</evidence>
<feature type="chain" id="PRO_5002335635" evidence="2">
    <location>
        <begin position="21"/>
        <end position="248"/>
    </location>
</feature>
<dbReference type="AlphaFoldDB" id="A0A0D8XB10"/>
<keyword evidence="4" id="KW-1185">Reference proteome</keyword>
<evidence type="ECO:0000313" key="3">
    <source>
        <dbReference type="EMBL" id="KJH41758.1"/>
    </source>
</evidence>
<dbReference type="EMBL" id="KN716765">
    <property type="protein sequence ID" value="KJH41758.1"/>
    <property type="molecule type" value="Genomic_DNA"/>
</dbReference>
<proteinExistence type="predicted"/>
<name>A0A0D8XB10_DICVI</name>
<keyword evidence="2" id="KW-0732">Signal</keyword>
<dbReference type="Proteomes" id="UP000053766">
    <property type="component" value="Unassembled WGS sequence"/>
</dbReference>
<reference evidence="4" key="2">
    <citation type="journal article" date="2016" name="Sci. Rep.">
        <title>Dictyocaulus viviparus genome, variome and transcriptome elucidate lungworm biology and support future intervention.</title>
        <authorList>
            <person name="McNulty S.N."/>
            <person name="Strube C."/>
            <person name="Rosa B.A."/>
            <person name="Martin J.C."/>
            <person name="Tyagi R."/>
            <person name="Choi Y.J."/>
            <person name="Wang Q."/>
            <person name="Hallsworth Pepin K."/>
            <person name="Zhang X."/>
            <person name="Ozersky P."/>
            <person name="Wilson R.K."/>
            <person name="Sternberg P.W."/>
            <person name="Gasser R.B."/>
            <person name="Mitreva M."/>
        </authorList>
    </citation>
    <scope>NUCLEOTIDE SEQUENCE [LARGE SCALE GENOMIC DNA]</scope>
    <source>
        <strain evidence="4">HannoverDv2000</strain>
    </source>
</reference>